<evidence type="ECO:0000313" key="1">
    <source>
        <dbReference type="EMBL" id="KKW73877.1"/>
    </source>
</evidence>
<keyword evidence="2" id="KW-1185">Reference proteome</keyword>
<dbReference type="Proteomes" id="UP000034513">
    <property type="component" value="Unassembled WGS sequence"/>
</dbReference>
<comment type="caution">
    <text evidence="1">The sequence shown here is derived from an EMBL/GenBank/DDBJ whole genome shotgun (WGS) entry which is preliminary data.</text>
</comment>
<evidence type="ECO:0000313" key="2">
    <source>
        <dbReference type="Proteomes" id="UP000034513"/>
    </source>
</evidence>
<dbReference type="EMBL" id="LAVW01000097">
    <property type="protein sequence ID" value="KKW73877.1"/>
    <property type="molecule type" value="Genomic_DNA"/>
</dbReference>
<gene>
    <name evidence="1" type="ORF">VN93_0784</name>
</gene>
<dbReference type="RefSeq" id="WP_046781225.1">
    <property type="nucleotide sequence ID" value="NZ_LAVW01000097.1"/>
</dbReference>
<sequence>MNAIMIKTSSEFPYVIVGTSYLHPISDIYEFVSELSNRNYKGDILIDSLLSNGFSSNRYLKIFFDGNKFNENDVDLVSRVSKEIDNEIYGYFYENPDIVQANEILPNAQKYLLTKGKLIK</sequence>
<dbReference type="InterPro" id="IPR031834">
    <property type="entry name" value="RnlB/LsoB_antitoxin"/>
</dbReference>
<reference evidence="1 2" key="1">
    <citation type="submission" date="2015-04" db="EMBL/GenBank/DDBJ databases">
        <title>Evaluation of non-dairy Lactococcus lactis with potential dairy applications reveals extensive phenotype-genotype disparity.</title>
        <authorList>
            <person name="Cavanagh D."/>
            <person name="Casey A."/>
            <person name="Altermann E."/>
            <person name="Cotter P."/>
            <person name="Fitzgerald G.F."/>
            <person name="McAuliffe O."/>
        </authorList>
    </citation>
    <scope>NUCLEOTIDE SEQUENCE [LARGE SCALE GENOMIC DNA]</scope>
    <source>
        <strain evidence="1 2">DPC6856</strain>
    </source>
</reference>
<dbReference type="Pfam" id="PF15933">
    <property type="entry name" value="RnlB_antitoxin"/>
    <property type="match status" value="1"/>
</dbReference>
<name>A0ABR5EI34_LACLC</name>
<protein>
    <submittedName>
        <fullName evidence="1">Uncharacterized protein</fullName>
    </submittedName>
</protein>
<proteinExistence type="predicted"/>
<organism evidence="1 2">
    <name type="scientific">Lactococcus lactis subsp. cremoris</name>
    <name type="common">Streptococcus cremoris</name>
    <dbReference type="NCBI Taxonomy" id="1359"/>
    <lineage>
        <taxon>Bacteria</taxon>
        <taxon>Bacillati</taxon>
        <taxon>Bacillota</taxon>
        <taxon>Bacilli</taxon>
        <taxon>Lactobacillales</taxon>
        <taxon>Streptococcaceae</taxon>
        <taxon>Lactococcus</taxon>
    </lineage>
</organism>
<accession>A0ABR5EI34</accession>